<name>A0ABP7N5X0_9BACT</name>
<gene>
    <name evidence="2" type="ORF">GCM10022406_21180</name>
</gene>
<dbReference type="EMBL" id="BAABDH010000038">
    <property type="protein sequence ID" value="GAA3936736.1"/>
    <property type="molecule type" value="Genomic_DNA"/>
</dbReference>
<accession>A0ABP7N5X0</accession>
<proteinExistence type="predicted"/>
<feature type="signal peptide" evidence="1">
    <location>
        <begin position="1"/>
        <end position="25"/>
    </location>
</feature>
<sequence length="103" mass="11338">MSTVTPLKTVILLATFLLGSQGSRAQSQRKSAPADNDISELNVRVILPSALDAIKDYTAILISQDQDKVKALTERGKKANETPTVMFSIPMPRSWVKKLNGRR</sequence>
<protein>
    <submittedName>
        <fullName evidence="2">Uncharacterized protein</fullName>
    </submittedName>
</protein>
<organism evidence="2 3">
    <name type="scientific">Hymenobacter algoricola</name>
    <dbReference type="NCBI Taxonomy" id="486267"/>
    <lineage>
        <taxon>Bacteria</taxon>
        <taxon>Pseudomonadati</taxon>
        <taxon>Bacteroidota</taxon>
        <taxon>Cytophagia</taxon>
        <taxon>Cytophagales</taxon>
        <taxon>Hymenobacteraceae</taxon>
        <taxon>Hymenobacter</taxon>
    </lineage>
</organism>
<evidence type="ECO:0000256" key="1">
    <source>
        <dbReference type="SAM" id="SignalP"/>
    </source>
</evidence>
<comment type="caution">
    <text evidence="2">The sequence shown here is derived from an EMBL/GenBank/DDBJ whole genome shotgun (WGS) entry which is preliminary data.</text>
</comment>
<keyword evidence="3" id="KW-1185">Reference proteome</keyword>
<feature type="chain" id="PRO_5047201306" evidence="1">
    <location>
        <begin position="26"/>
        <end position="103"/>
    </location>
</feature>
<evidence type="ECO:0000313" key="2">
    <source>
        <dbReference type="EMBL" id="GAA3936736.1"/>
    </source>
</evidence>
<keyword evidence="1" id="KW-0732">Signal</keyword>
<dbReference type="RefSeq" id="WP_345113286.1">
    <property type="nucleotide sequence ID" value="NZ_BAABDH010000038.1"/>
</dbReference>
<reference evidence="3" key="1">
    <citation type="journal article" date="2019" name="Int. J. Syst. Evol. Microbiol.">
        <title>The Global Catalogue of Microorganisms (GCM) 10K type strain sequencing project: providing services to taxonomists for standard genome sequencing and annotation.</title>
        <authorList>
            <consortium name="The Broad Institute Genomics Platform"/>
            <consortium name="The Broad Institute Genome Sequencing Center for Infectious Disease"/>
            <person name="Wu L."/>
            <person name="Ma J."/>
        </authorList>
    </citation>
    <scope>NUCLEOTIDE SEQUENCE [LARGE SCALE GENOMIC DNA]</scope>
    <source>
        <strain evidence="3">JCM 17214</strain>
    </source>
</reference>
<dbReference type="Proteomes" id="UP001499909">
    <property type="component" value="Unassembled WGS sequence"/>
</dbReference>
<evidence type="ECO:0000313" key="3">
    <source>
        <dbReference type="Proteomes" id="UP001499909"/>
    </source>
</evidence>